<comment type="caution">
    <text evidence="1">The sequence shown here is derived from an EMBL/GenBank/DDBJ whole genome shotgun (WGS) entry which is preliminary data.</text>
</comment>
<dbReference type="EMBL" id="QNRR01000001">
    <property type="protein sequence ID" value="RBP47458.1"/>
    <property type="molecule type" value="Genomic_DNA"/>
</dbReference>
<sequence length="101" mass="11721">MRLWIAWQPYFIFLHKTAPRCHVIAGVAGTAVTLLQPLQHSVRRMRTTSTSAFSSIWSPWTKTKTMSPMLPSRTSLQTFKEANPNKNIHTPSYHEHFRTLR</sequence>
<reference evidence="1 2" key="1">
    <citation type="submission" date="2018-06" db="EMBL/GenBank/DDBJ databases">
        <title>Genomic Encyclopedia of Type Strains, Phase IV (KMG-IV): sequencing the most valuable type-strain genomes for metagenomic binning, comparative biology and taxonomic classification.</title>
        <authorList>
            <person name="Goeker M."/>
        </authorList>
    </citation>
    <scope>NUCLEOTIDE SEQUENCE [LARGE SCALE GENOMIC DNA]</scope>
    <source>
        <strain evidence="1 2">DSM 25532</strain>
    </source>
</reference>
<keyword evidence="2" id="KW-1185">Reference proteome</keyword>
<protein>
    <submittedName>
        <fullName evidence="1">Uncharacterized protein</fullName>
    </submittedName>
</protein>
<evidence type="ECO:0000313" key="1">
    <source>
        <dbReference type="EMBL" id="RBP47458.1"/>
    </source>
</evidence>
<evidence type="ECO:0000313" key="2">
    <source>
        <dbReference type="Proteomes" id="UP000253426"/>
    </source>
</evidence>
<name>A0A366HVZ0_9BACT</name>
<gene>
    <name evidence="1" type="ORF">DES53_101255</name>
</gene>
<dbReference type="Proteomes" id="UP000253426">
    <property type="component" value="Unassembled WGS sequence"/>
</dbReference>
<proteinExistence type="predicted"/>
<organism evidence="1 2">
    <name type="scientific">Roseimicrobium gellanilyticum</name>
    <dbReference type="NCBI Taxonomy" id="748857"/>
    <lineage>
        <taxon>Bacteria</taxon>
        <taxon>Pseudomonadati</taxon>
        <taxon>Verrucomicrobiota</taxon>
        <taxon>Verrucomicrobiia</taxon>
        <taxon>Verrucomicrobiales</taxon>
        <taxon>Verrucomicrobiaceae</taxon>
        <taxon>Roseimicrobium</taxon>
    </lineage>
</organism>
<dbReference type="AlphaFoldDB" id="A0A366HVZ0"/>
<accession>A0A366HVZ0</accession>